<feature type="region of interest" description="Disordered" evidence="1">
    <location>
        <begin position="480"/>
        <end position="509"/>
    </location>
</feature>
<name>A0AAV6VKG5_9ARAC</name>
<evidence type="ECO:0000313" key="4">
    <source>
        <dbReference type="EMBL" id="KAG8196382.1"/>
    </source>
</evidence>
<feature type="compositionally biased region" description="Basic and acidic residues" evidence="1">
    <location>
        <begin position="398"/>
        <end position="409"/>
    </location>
</feature>
<evidence type="ECO:0000256" key="3">
    <source>
        <dbReference type="SAM" id="SignalP"/>
    </source>
</evidence>
<feature type="compositionally biased region" description="Polar residues" evidence="1">
    <location>
        <begin position="789"/>
        <end position="805"/>
    </location>
</feature>
<feature type="region of interest" description="Disordered" evidence="1">
    <location>
        <begin position="29"/>
        <end position="86"/>
    </location>
</feature>
<proteinExistence type="predicted"/>
<dbReference type="EMBL" id="JAFNEN010000071">
    <property type="protein sequence ID" value="KAG8196382.1"/>
    <property type="molecule type" value="Genomic_DNA"/>
</dbReference>
<feature type="region of interest" description="Disordered" evidence="1">
    <location>
        <begin position="633"/>
        <end position="663"/>
    </location>
</feature>
<feature type="compositionally biased region" description="Low complexity" evidence="1">
    <location>
        <begin position="637"/>
        <end position="651"/>
    </location>
</feature>
<feature type="transmembrane region" description="Helical" evidence="2">
    <location>
        <begin position="693"/>
        <end position="716"/>
    </location>
</feature>
<organism evidence="4 5">
    <name type="scientific">Oedothorax gibbosus</name>
    <dbReference type="NCBI Taxonomy" id="931172"/>
    <lineage>
        <taxon>Eukaryota</taxon>
        <taxon>Metazoa</taxon>
        <taxon>Ecdysozoa</taxon>
        <taxon>Arthropoda</taxon>
        <taxon>Chelicerata</taxon>
        <taxon>Arachnida</taxon>
        <taxon>Araneae</taxon>
        <taxon>Araneomorphae</taxon>
        <taxon>Entelegynae</taxon>
        <taxon>Araneoidea</taxon>
        <taxon>Linyphiidae</taxon>
        <taxon>Erigoninae</taxon>
        <taxon>Oedothorax</taxon>
    </lineage>
</organism>
<keyword evidence="2" id="KW-1133">Transmembrane helix</keyword>
<feature type="chain" id="PRO_5043518337" evidence="3">
    <location>
        <begin position="24"/>
        <end position="811"/>
    </location>
</feature>
<feature type="compositionally biased region" description="Polar residues" evidence="1">
    <location>
        <begin position="64"/>
        <end position="86"/>
    </location>
</feature>
<feature type="region of interest" description="Disordered" evidence="1">
    <location>
        <begin position="789"/>
        <end position="811"/>
    </location>
</feature>
<dbReference type="AlphaFoldDB" id="A0AAV6VKG5"/>
<keyword evidence="3" id="KW-0732">Signal</keyword>
<reference evidence="4 5" key="1">
    <citation type="journal article" date="2022" name="Nat. Ecol. Evol.">
        <title>A masculinizing supergene underlies an exaggerated male reproductive morph in a spider.</title>
        <authorList>
            <person name="Hendrickx F."/>
            <person name="De Corte Z."/>
            <person name="Sonet G."/>
            <person name="Van Belleghem S.M."/>
            <person name="Kostlbacher S."/>
            <person name="Vangestel C."/>
        </authorList>
    </citation>
    <scope>NUCLEOTIDE SEQUENCE [LARGE SCALE GENOMIC DNA]</scope>
    <source>
        <strain evidence="4">W744_W776</strain>
    </source>
</reference>
<feature type="signal peptide" evidence="3">
    <location>
        <begin position="1"/>
        <end position="23"/>
    </location>
</feature>
<comment type="caution">
    <text evidence="4">The sequence shown here is derived from an EMBL/GenBank/DDBJ whole genome shotgun (WGS) entry which is preliminary data.</text>
</comment>
<dbReference type="Proteomes" id="UP000827092">
    <property type="component" value="Unassembled WGS sequence"/>
</dbReference>
<feature type="region of interest" description="Disordered" evidence="1">
    <location>
        <begin position="240"/>
        <end position="293"/>
    </location>
</feature>
<sequence length="811" mass="92274">MNKGFPWILTLAVLSTGLIQTPCIELPKNRELKPQRNTFSPNPSRDENMRPLPVYRSYVRDTNRQPQSFQSTKSRYPNNARDTNGRSVVGYATMNREVYAHPLKPVTRSESLDYAPDRIVTRRPTSFIIPLRKSIRVNSPMDSLPPKAIQTAGYIKDNRMVKTPYYRTTHDQKHTVFDDGNTGQTPEQTEQDVTTSFDGRWTPKRLPTVQPLYKTTTYVRNLKPIPFTRYSDAMAAMEQKAPVGDKRGRPNPASSNSHPKGNTRSNLSRARGNSGSETKKNNPLNNKTKNKGQLDALVIQDSTKAPKIDNKLLEGYIVKNVPVTINQNKDNFKDVIQKTTGAVTIGVEYADPEHEINNSKSFDNSKTIDDFLRVNRNENLQSYPNKASEQPGSTNFEFQDRYPEKRKGLKDGDTEIANISVDNSKIIDDSHEYVLNSKNLFNHKESKKQNSQRLKEVETPNKFKDEGEFKFGSFVRYDDSTSEAKSSEDTKHESPDEAHNPNSDKNNKFFEFNELDAPNSKNSIVRSDNSSREVHSAVPLTDYLSPKTPFYVEVVHDPSTNQDYSKDIPKDQIYFPQIFPDSNIGIQNHRNDTTTKHTSVSITQNKYTDRERLIEINPKVPRDQNIHFNQPKAETISSNSNPPTSPTFSVPPDHKDSKNKTSNYVLHRNPVLSKERPGHSYPRRPTIRLTPGMLAGILVAALIFLGFLTGTMTFLFHQFRFGSPPKKAERHNKRTTVYAPEYMDETFSGNTYIHNNIFLPNTQNLEDRLSPDLDTSFSVDSQETAQVNDYASSSANTRVKTTLQQKIHDED</sequence>
<protein>
    <submittedName>
        <fullName evidence="4">Uncharacterized protein</fullName>
    </submittedName>
</protein>
<evidence type="ECO:0000256" key="1">
    <source>
        <dbReference type="SAM" id="MobiDB-lite"/>
    </source>
</evidence>
<feature type="region of interest" description="Disordered" evidence="1">
    <location>
        <begin position="382"/>
        <end position="409"/>
    </location>
</feature>
<feature type="region of interest" description="Disordered" evidence="1">
    <location>
        <begin position="173"/>
        <end position="202"/>
    </location>
</feature>
<feature type="compositionally biased region" description="Polar residues" evidence="1">
    <location>
        <begin position="382"/>
        <end position="397"/>
    </location>
</feature>
<keyword evidence="2" id="KW-0472">Membrane</keyword>
<keyword evidence="5" id="KW-1185">Reference proteome</keyword>
<feature type="compositionally biased region" description="Polar residues" evidence="1">
    <location>
        <begin position="181"/>
        <end position="197"/>
    </location>
</feature>
<evidence type="ECO:0000313" key="5">
    <source>
        <dbReference type="Proteomes" id="UP000827092"/>
    </source>
</evidence>
<feature type="compositionally biased region" description="Basic and acidic residues" evidence="1">
    <location>
        <begin position="485"/>
        <end position="499"/>
    </location>
</feature>
<feature type="compositionally biased region" description="Polar residues" evidence="1">
    <location>
        <begin position="252"/>
        <end position="276"/>
    </location>
</feature>
<accession>A0AAV6VKG5</accession>
<evidence type="ECO:0000256" key="2">
    <source>
        <dbReference type="SAM" id="Phobius"/>
    </source>
</evidence>
<keyword evidence="2" id="KW-0812">Transmembrane</keyword>
<gene>
    <name evidence="4" type="ORF">JTE90_009597</name>
</gene>